<dbReference type="InterPro" id="IPR022085">
    <property type="entry name" value="OpdG"/>
</dbReference>
<accession>A0A319CWI5</accession>
<gene>
    <name evidence="1" type="ORF">BO71DRAFT_453735</name>
</gene>
<protein>
    <submittedName>
        <fullName evidence="1">Uncharacterized protein</fullName>
    </submittedName>
</protein>
<sequence length="250" mass="28654">MDPDTPFKIATTSAVRRLLNDPAILPSVAAEDAMRPFLTSDFARPNYRDLWPLLFTAVKRITDQSDRLLEFLVALQAMPYCNGEFHRLDGLEECLRRSVFTYVDHPIDHPVDPRRRKFGRREWLNINSFVAKIHARGLYPGLRHGGWVVKRTLETAVWELSDPLDLAKCLDYQPDFRTGEVWDVDGLLDNIDITALDGGDQGWSKERWAFWKERFGWVAGVEVLEEKTRRIARDVVALMGVIDGSTARIG</sequence>
<reference evidence="1 2" key="1">
    <citation type="submission" date="2018-02" db="EMBL/GenBank/DDBJ databases">
        <title>The genomes of Aspergillus section Nigri reveals drivers in fungal speciation.</title>
        <authorList>
            <consortium name="DOE Joint Genome Institute"/>
            <person name="Vesth T.C."/>
            <person name="Nybo J."/>
            <person name="Theobald S."/>
            <person name="Brandl J."/>
            <person name="Frisvad J.C."/>
            <person name="Nielsen K.F."/>
            <person name="Lyhne E.K."/>
            <person name="Kogle M.E."/>
            <person name="Kuo A."/>
            <person name="Riley R."/>
            <person name="Clum A."/>
            <person name="Nolan M."/>
            <person name="Lipzen A."/>
            <person name="Salamov A."/>
            <person name="Henrissat B."/>
            <person name="Wiebenga A."/>
            <person name="De vries R.P."/>
            <person name="Grigoriev I.V."/>
            <person name="Mortensen U.H."/>
            <person name="Andersen M.R."/>
            <person name="Baker S.E."/>
        </authorList>
    </citation>
    <scope>NUCLEOTIDE SEQUENCE [LARGE SCALE GENOMIC DNA]</scope>
    <source>
        <strain evidence="1 2">CBS 707.79</strain>
    </source>
</reference>
<organism evidence="1 2">
    <name type="scientific">Aspergillus ellipticus CBS 707.79</name>
    <dbReference type="NCBI Taxonomy" id="1448320"/>
    <lineage>
        <taxon>Eukaryota</taxon>
        <taxon>Fungi</taxon>
        <taxon>Dikarya</taxon>
        <taxon>Ascomycota</taxon>
        <taxon>Pezizomycotina</taxon>
        <taxon>Eurotiomycetes</taxon>
        <taxon>Eurotiomycetidae</taxon>
        <taxon>Eurotiales</taxon>
        <taxon>Aspergillaceae</taxon>
        <taxon>Aspergillus</taxon>
        <taxon>Aspergillus subgen. Circumdati</taxon>
    </lineage>
</organism>
<dbReference type="Proteomes" id="UP000247810">
    <property type="component" value="Unassembled WGS sequence"/>
</dbReference>
<proteinExistence type="predicted"/>
<dbReference type="OrthoDB" id="3350591at2759"/>
<dbReference type="Pfam" id="PF12311">
    <property type="entry name" value="DUF3632"/>
    <property type="match status" value="1"/>
</dbReference>
<name>A0A319CWI5_9EURO</name>
<dbReference type="VEuPathDB" id="FungiDB:BO71DRAFT_453735"/>
<evidence type="ECO:0000313" key="1">
    <source>
        <dbReference type="EMBL" id="PYH88999.1"/>
    </source>
</evidence>
<keyword evidence="2" id="KW-1185">Reference proteome</keyword>
<dbReference type="PANTHER" id="PTHR38797:SF4">
    <property type="entry name" value="NUCLEAR PORE COMPLEX PROTEIN NUP85"/>
    <property type="match status" value="1"/>
</dbReference>
<dbReference type="AlphaFoldDB" id="A0A319CWI5"/>
<evidence type="ECO:0000313" key="2">
    <source>
        <dbReference type="Proteomes" id="UP000247810"/>
    </source>
</evidence>
<dbReference type="PANTHER" id="PTHR38797">
    <property type="entry name" value="NUCLEAR PORE COMPLEX PROTEIN NUP85-RELATED"/>
    <property type="match status" value="1"/>
</dbReference>
<dbReference type="STRING" id="1448320.A0A319CWI5"/>
<dbReference type="EMBL" id="KZ826054">
    <property type="protein sequence ID" value="PYH88999.1"/>
    <property type="molecule type" value="Genomic_DNA"/>
</dbReference>
<dbReference type="InterPro" id="IPR053204">
    <property type="entry name" value="Oxopyrrolidines_Biosynth-assoc"/>
</dbReference>